<dbReference type="SMART" id="SM00454">
    <property type="entry name" value="SAM"/>
    <property type="match status" value="1"/>
</dbReference>
<dbReference type="FunFam" id="1.10.150.50:FF:000054">
    <property type="entry name" value="Sterile alpha motif domain-containing protein"/>
    <property type="match status" value="1"/>
</dbReference>
<evidence type="ECO:0000313" key="4">
    <source>
        <dbReference type="EMBL" id="KAL3517817.1"/>
    </source>
</evidence>
<dbReference type="InterPro" id="IPR001660">
    <property type="entry name" value="SAM"/>
</dbReference>
<dbReference type="Pfam" id="PF00536">
    <property type="entry name" value="SAM_1"/>
    <property type="match status" value="1"/>
</dbReference>
<dbReference type="InterPro" id="IPR013761">
    <property type="entry name" value="SAM/pointed_sf"/>
</dbReference>
<feature type="compositionally biased region" description="Basic residues" evidence="2">
    <location>
        <begin position="27"/>
        <end position="36"/>
    </location>
</feature>
<dbReference type="Proteomes" id="UP001630127">
    <property type="component" value="Unassembled WGS sequence"/>
</dbReference>
<feature type="region of interest" description="Disordered" evidence="2">
    <location>
        <begin position="99"/>
        <end position="120"/>
    </location>
</feature>
<dbReference type="EMBL" id="JBJUIK010000009">
    <property type="protein sequence ID" value="KAL3517817.1"/>
    <property type="molecule type" value="Genomic_DNA"/>
</dbReference>
<dbReference type="PANTHER" id="PTHR10627:SF74">
    <property type="entry name" value="OS08G0526500 PROTEIN"/>
    <property type="match status" value="1"/>
</dbReference>
<name>A0ABD2ZI63_9GENT</name>
<keyword evidence="1" id="KW-0677">Repeat</keyword>
<dbReference type="AlphaFoldDB" id="A0ABD2ZI63"/>
<feature type="compositionally biased region" description="Basic and acidic residues" evidence="2">
    <location>
        <begin position="1"/>
        <end position="18"/>
    </location>
</feature>
<dbReference type="PROSITE" id="PS50105">
    <property type="entry name" value="SAM_DOMAIN"/>
    <property type="match status" value="1"/>
</dbReference>
<comment type="caution">
    <text evidence="4">The sequence shown here is derived from an EMBL/GenBank/DDBJ whole genome shotgun (WGS) entry which is preliminary data.</text>
</comment>
<evidence type="ECO:0000256" key="2">
    <source>
        <dbReference type="SAM" id="MobiDB-lite"/>
    </source>
</evidence>
<protein>
    <recommendedName>
        <fullName evidence="3">SAM domain-containing protein</fullName>
    </recommendedName>
</protein>
<proteinExistence type="predicted"/>
<dbReference type="Gene3D" id="1.10.150.50">
    <property type="entry name" value="Transcription Factor, Ets-1"/>
    <property type="match status" value="1"/>
</dbReference>
<sequence>MYADRVEAASKGSIKDRLNGNSATGSGRRRQLTGKRQRGDDDKWEHDLFKDDETQVSNRRIGASDLRLKLQKKSIRQATQTVRGSIPGGVRDLREKLSGTTYSQPMETDPPKPKPVSEVSRPARKSVIAEASVPEKKTVASAVTKKKTQKVESVDSFLQSLGLEKYSITFQAEEVDMTALLHMTDEDLKAVGIPMGPRKKILLALESKV</sequence>
<organism evidence="4 5">
    <name type="scientific">Cinchona calisaya</name>
    <dbReference type="NCBI Taxonomy" id="153742"/>
    <lineage>
        <taxon>Eukaryota</taxon>
        <taxon>Viridiplantae</taxon>
        <taxon>Streptophyta</taxon>
        <taxon>Embryophyta</taxon>
        <taxon>Tracheophyta</taxon>
        <taxon>Spermatophyta</taxon>
        <taxon>Magnoliopsida</taxon>
        <taxon>eudicotyledons</taxon>
        <taxon>Gunneridae</taxon>
        <taxon>Pentapetalae</taxon>
        <taxon>asterids</taxon>
        <taxon>lamiids</taxon>
        <taxon>Gentianales</taxon>
        <taxon>Rubiaceae</taxon>
        <taxon>Cinchonoideae</taxon>
        <taxon>Cinchoneae</taxon>
        <taxon>Cinchona</taxon>
    </lineage>
</organism>
<evidence type="ECO:0000313" key="5">
    <source>
        <dbReference type="Proteomes" id="UP001630127"/>
    </source>
</evidence>
<feature type="region of interest" description="Disordered" evidence="2">
    <location>
        <begin position="1"/>
        <end position="46"/>
    </location>
</feature>
<keyword evidence="5" id="KW-1185">Reference proteome</keyword>
<evidence type="ECO:0000256" key="1">
    <source>
        <dbReference type="ARBA" id="ARBA00022737"/>
    </source>
</evidence>
<feature type="compositionally biased region" description="Basic and acidic residues" evidence="2">
    <location>
        <begin position="37"/>
        <end position="46"/>
    </location>
</feature>
<dbReference type="SUPFAM" id="SSF47769">
    <property type="entry name" value="SAM/Pointed domain"/>
    <property type="match status" value="1"/>
</dbReference>
<dbReference type="CDD" id="cd09487">
    <property type="entry name" value="SAM_superfamily"/>
    <property type="match status" value="1"/>
</dbReference>
<feature type="domain" description="SAM" evidence="3">
    <location>
        <begin position="149"/>
        <end position="209"/>
    </location>
</feature>
<accession>A0ABD2ZI63</accession>
<evidence type="ECO:0000259" key="3">
    <source>
        <dbReference type="PROSITE" id="PS50105"/>
    </source>
</evidence>
<dbReference type="PANTHER" id="PTHR10627">
    <property type="entry name" value="SCP160"/>
    <property type="match status" value="1"/>
</dbReference>
<reference evidence="4 5" key="1">
    <citation type="submission" date="2024-11" db="EMBL/GenBank/DDBJ databases">
        <title>A near-complete genome assembly of Cinchona calisaya.</title>
        <authorList>
            <person name="Lian D.C."/>
            <person name="Zhao X.W."/>
            <person name="Wei L."/>
        </authorList>
    </citation>
    <scope>NUCLEOTIDE SEQUENCE [LARGE SCALE GENOMIC DNA]</scope>
    <source>
        <tissue evidence="4">Nenye</tissue>
    </source>
</reference>
<gene>
    <name evidence="4" type="ORF">ACH5RR_020406</name>
</gene>